<protein>
    <submittedName>
        <fullName evidence="1">Uncharacterized protein</fullName>
    </submittedName>
</protein>
<reference evidence="1" key="1">
    <citation type="submission" date="2014-11" db="EMBL/GenBank/DDBJ databases">
        <authorList>
            <person name="Amaro Gonzalez C."/>
        </authorList>
    </citation>
    <scope>NUCLEOTIDE SEQUENCE</scope>
</reference>
<name>A0A0E9PN58_ANGAN</name>
<organism evidence="1">
    <name type="scientific">Anguilla anguilla</name>
    <name type="common">European freshwater eel</name>
    <name type="synonym">Muraena anguilla</name>
    <dbReference type="NCBI Taxonomy" id="7936"/>
    <lineage>
        <taxon>Eukaryota</taxon>
        <taxon>Metazoa</taxon>
        <taxon>Chordata</taxon>
        <taxon>Craniata</taxon>
        <taxon>Vertebrata</taxon>
        <taxon>Euteleostomi</taxon>
        <taxon>Actinopterygii</taxon>
        <taxon>Neopterygii</taxon>
        <taxon>Teleostei</taxon>
        <taxon>Anguilliformes</taxon>
        <taxon>Anguillidae</taxon>
        <taxon>Anguilla</taxon>
    </lineage>
</organism>
<evidence type="ECO:0000313" key="1">
    <source>
        <dbReference type="EMBL" id="JAH06081.1"/>
    </source>
</evidence>
<sequence length="38" mass="4580">MNICTTSCFIQIDIFHSRSHGFIFKRRLQGAFWIFCRV</sequence>
<accession>A0A0E9PN58</accession>
<dbReference type="AlphaFoldDB" id="A0A0E9PN58"/>
<reference evidence="1" key="2">
    <citation type="journal article" date="2015" name="Fish Shellfish Immunol.">
        <title>Early steps in the European eel (Anguilla anguilla)-Vibrio vulnificus interaction in the gills: Role of the RtxA13 toxin.</title>
        <authorList>
            <person name="Callol A."/>
            <person name="Pajuelo D."/>
            <person name="Ebbesson L."/>
            <person name="Teles M."/>
            <person name="MacKenzie S."/>
            <person name="Amaro C."/>
        </authorList>
    </citation>
    <scope>NUCLEOTIDE SEQUENCE</scope>
</reference>
<dbReference type="EMBL" id="GBXM01102496">
    <property type="protein sequence ID" value="JAH06081.1"/>
    <property type="molecule type" value="Transcribed_RNA"/>
</dbReference>
<proteinExistence type="predicted"/>